<feature type="chain" id="PRO_5043900021" description="DUF761 domain-containing protein" evidence="1">
    <location>
        <begin position="29"/>
        <end position="163"/>
    </location>
</feature>
<dbReference type="EMBL" id="JAQQAF010000001">
    <property type="protein sequence ID" value="KAJ8510463.1"/>
    <property type="molecule type" value="Genomic_DNA"/>
</dbReference>
<evidence type="ECO:0008006" key="4">
    <source>
        <dbReference type="Google" id="ProtNLM"/>
    </source>
</evidence>
<organism evidence="2 3">
    <name type="scientific">Ensete ventricosum</name>
    <name type="common">Abyssinian banana</name>
    <name type="synonym">Musa ensete</name>
    <dbReference type="NCBI Taxonomy" id="4639"/>
    <lineage>
        <taxon>Eukaryota</taxon>
        <taxon>Viridiplantae</taxon>
        <taxon>Streptophyta</taxon>
        <taxon>Embryophyta</taxon>
        <taxon>Tracheophyta</taxon>
        <taxon>Spermatophyta</taxon>
        <taxon>Magnoliopsida</taxon>
        <taxon>Liliopsida</taxon>
        <taxon>Zingiberales</taxon>
        <taxon>Musaceae</taxon>
        <taxon>Ensete</taxon>
    </lineage>
</organism>
<dbReference type="PANTHER" id="PTHR33265:SF5">
    <property type="entry name" value="COTTON FIBER PROTEIN"/>
    <property type="match status" value="1"/>
</dbReference>
<comment type="caution">
    <text evidence="2">The sequence shown here is derived from an EMBL/GenBank/DDBJ whole genome shotgun (WGS) entry which is preliminary data.</text>
</comment>
<feature type="signal peptide" evidence="1">
    <location>
        <begin position="1"/>
        <end position="28"/>
    </location>
</feature>
<sequence length="163" mass="18846">MGKKKACLARRAWRLLRMALMWAAKGGALTRRLTADLGALVSHLKGLGGAETPYKMQLRIGERELSFDETPIFRFRMRRPRFLCITPQADDGDDEDINMASYFARQETRGNGYEDGDEAACGREQEDIDTKAEEFIKRFHRQMQLQRQMSLLQYHEMLLRGIS</sequence>
<evidence type="ECO:0000256" key="1">
    <source>
        <dbReference type="SAM" id="SignalP"/>
    </source>
</evidence>
<gene>
    <name evidence="2" type="ORF">OPV22_000897</name>
</gene>
<accession>A0AAV8RVT6</accession>
<evidence type="ECO:0000313" key="2">
    <source>
        <dbReference type="EMBL" id="KAJ8510463.1"/>
    </source>
</evidence>
<proteinExistence type="predicted"/>
<keyword evidence="1" id="KW-0732">Signal</keyword>
<dbReference type="Proteomes" id="UP001222027">
    <property type="component" value="Unassembled WGS sequence"/>
</dbReference>
<name>A0AAV8RVT6_ENSVE</name>
<evidence type="ECO:0000313" key="3">
    <source>
        <dbReference type="Proteomes" id="UP001222027"/>
    </source>
</evidence>
<dbReference type="Pfam" id="PF05553">
    <property type="entry name" value="DUF761"/>
    <property type="match status" value="1"/>
</dbReference>
<protein>
    <recommendedName>
        <fullName evidence="4">DUF761 domain-containing protein</fullName>
    </recommendedName>
</protein>
<dbReference type="AlphaFoldDB" id="A0AAV8RVT6"/>
<dbReference type="InterPro" id="IPR008480">
    <property type="entry name" value="DUF761_pln"/>
</dbReference>
<reference evidence="2 3" key="1">
    <citation type="submission" date="2022-12" db="EMBL/GenBank/DDBJ databases">
        <title>Chromosome-scale assembly of the Ensete ventricosum genome.</title>
        <authorList>
            <person name="Dussert Y."/>
            <person name="Stocks J."/>
            <person name="Wendawek A."/>
            <person name="Woldeyes F."/>
            <person name="Nichols R.A."/>
            <person name="Borrell J.S."/>
        </authorList>
    </citation>
    <scope>NUCLEOTIDE SEQUENCE [LARGE SCALE GENOMIC DNA]</scope>
    <source>
        <strain evidence="3">cv. Maze</strain>
        <tissue evidence="2">Seeds</tissue>
    </source>
</reference>
<keyword evidence="3" id="KW-1185">Reference proteome</keyword>
<dbReference type="PANTHER" id="PTHR33265">
    <property type="entry name" value="AVR9/CF-9 RAPIDLY ELICITED PROTEIN-RELATED"/>
    <property type="match status" value="1"/>
</dbReference>